<dbReference type="CDD" id="cd03124">
    <property type="entry name" value="alpha_CA_prokaryotic_like"/>
    <property type="match status" value="1"/>
</dbReference>
<feature type="compositionally biased region" description="Basic and acidic residues" evidence="11">
    <location>
        <begin position="28"/>
        <end position="41"/>
    </location>
</feature>
<evidence type="ECO:0000259" key="12">
    <source>
        <dbReference type="PROSITE" id="PS51144"/>
    </source>
</evidence>
<proteinExistence type="inferred from homology"/>
<feature type="chain" id="PRO_5045002451" description="Carbonic anhydrase" evidence="10">
    <location>
        <begin position="22"/>
        <end position="289"/>
    </location>
</feature>
<comment type="cofactor">
    <cofactor evidence="1 10">
        <name>Zn(2+)</name>
        <dbReference type="ChEBI" id="CHEBI:29105"/>
    </cofactor>
</comment>
<comment type="catalytic activity">
    <reaction evidence="9 10">
        <text>hydrogencarbonate + H(+) = CO2 + H2O</text>
        <dbReference type="Rhea" id="RHEA:10748"/>
        <dbReference type="ChEBI" id="CHEBI:15377"/>
        <dbReference type="ChEBI" id="CHEBI:15378"/>
        <dbReference type="ChEBI" id="CHEBI:16526"/>
        <dbReference type="ChEBI" id="CHEBI:17544"/>
        <dbReference type="EC" id="4.2.1.1"/>
    </reaction>
</comment>
<keyword evidence="7 10" id="KW-0862">Zinc</keyword>
<evidence type="ECO:0000256" key="1">
    <source>
        <dbReference type="ARBA" id="ARBA00001947"/>
    </source>
</evidence>
<feature type="region of interest" description="Disordered" evidence="11">
    <location>
        <begin position="27"/>
        <end position="61"/>
    </location>
</feature>
<dbReference type="InterPro" id="IPR036398">
    <property type="entry name" value="CA_dom_sf"/>
</dbReference>
<gene>
    <name evidence="13" type="ORF">LZC95_24380</name>
</gene>
<dbReference type="EC" id="4.2.1.1" evidence="4 10"/>
<dbReference type="InterPro" id="IPR041891">
    <property type="entry name" value="Alpha_CA_prokaryot-like"/>
</dbReference>
<dbReference type="RefSeq" id="WP_394850581.1">
    <property type="nucleotide sequence ID" value="NZ_CP089982.1"/>
</dbReference>
<evidence type="ECO:0000256" key="5">
    <source>
        <dbReference type="ARBA" id="ARBA00014628"/>
    </source>
</evidence>
<name>A0ABZ2KQS7_9BACT</name>
<dbReference type="Proteomes" id="UP001379533">
    <property type="component" value="Chromosome"/>
</dbReference>
<evidence type="ECO:0000256" key="3">
    <source>
        <dbReference type="ARBA" id="ARBA00010718"/>
    </source>
</evidence>
<evidence type="ECO:0000256" key="8">
    <source>
        <dbReference type="ARBA" id="ARBA00023239"/>
    </source>
</evidence>
<comment type="similarity">
    <text evidence="3 10">Belongs to the alpha-carbonic anhydrase family.</text>
</comment>
<dbReference type="SMART" id="SM01057">
    <property type="entry name" value="Carb_anhydrase"/>
    <property type="match status" value="1"/>
</dbReference>
<keyword evidence="14" id="KW-1185">Reference proteome</keyword>
<keyword evidence="10" id="KW-0732">Signal</keyword>
<dbReference type="Gene3D" id="3.10.200.10">
    <property type="entry name" value="Alpha carbonic anhydrase"/>
    <property type="match status" value="1"/>
</dbReference>
<evidence type="ECO:0000256" key="7">
    <source>
        <dbReference type="ARBA" id="ARBA00022833"/>
    </source>
</evidence>
<dbReference type="PROSITE" id="PS51144">
    <property type="entry name" value="ALPHA_CA_2"/>
    <property type="match status" value="1"/>
</dbReference>
<keyword evidence="6 10" id="KW-0479">Metal-binding</keyword>
<keyword evidence="8 10" id="KW-0456">Lyase</keyword>
<comment type="function">
    <text evidence="2 10">Reversible hydration of carbon dioxide.</text>
</comment>
<evidence type="ECO:0000256" key="6">
    <source>
        <dbReference type="ARBA" id="ARBA00022723"/>
    </source>
</evidence>
<dbReference type="EMBL" id="CP089982">
    <property type="protein sequence ID" value="WXA99940.1"/>
    <property type="molecule type" value="Genomic_DNA"/>
</dbReference>
<dbReference type="PANTHER" id="PTHR18952:SF265">
    <property type="entry name" value="CARBONIC ANHYDRASE"/>
    <property type="match status" value="1"/>
</dbReference>
<evidence type="ECO:0000313" key="13">
    <source>
        <dbReference type="EMBL" id="WXA99940.1"/>
    </source>
</evidence>
<evidence type="ECO:0000256" key="2">
    <source>
        <dbReference type="ARBA" id="ARBA00002904"/>
    </source>
</evidence>
<dbReference type="InterPro" id="IPR018338">
    <property type="entry name" value="Carbonic_anhydrase_a-class_CS"/>
</dbReference>
<protein>
    <recommendedName>
        <fullName evidence="5 10">Carbonic anhydrase</fullName>
        <ecNumber evidence="4 10">4.2.1.1</ecNumber>
    </recommendedName>
</protein>
<reference evidence="13 14" key="1">
    <citation type="submission" date="2021-12" db="EMBL/GenBank/DDBJ databases">
        <title>Discovery of the Pendulisporaceae a myxobacterial family with distinct sporulation behavior and unique specialized metabolism.</title>
        <authorList>
            <person name="Garcia R."/>
            <person name="Popoff A."/>
            <person name="Bader C.D."/>
            <person name="Loehr J."/>
            <person name="Walesch S."/>
            <person name="Walt C."/>
            <person name="Boldt J."/>
            <person name="Bunk B."/>
            <person name="Haeckl F.J.F.P.J."/>
            <person name="Gunesch A.P."/>
            <person name="Birkelbach J."/>
            <person name="Nuebel U."/>
            <person name="Pietschmann T."/>
            <person name="Bach T."/>
            <person name="Mueller R."/>
        </authorList>
    </citation>
    <scope>NUCLEOTIDE SEQUENCE [LARGE SCALE GENOMIC DNA]</scope>
    <source>
        <strain evidence="13 14">MSr12523</strain>
    </source>
</reference>
<dbReference type="PANTHER" id="PTHR18952">
    <property type="entry name" value="CARBONIC ANHYDRASE"/>
    <property type="match status" value="1"/>
</dbReference>
<dbReference type="InterPro" id="IPR001148">
    <property type="entry name" value="CA_dom"/>
</dbReference>
<dbReference type="SUPFAM" id="SSF51069">
    <property type="entry name" value="Carbonic anhydrase"/>
    <property type="match status" value="1"/>
</dbReference>
<evidence type="ECO:0000256" key="11">
    <source>
        <dbReference type="SAM" id="MobiDB-lite"/>
    </source>
</evidence>
<dbReference type="Pfam" id="PF00194">
    <property type="entry name" value="Carb_anhydrase"/>
    <property type="match status" value="1"/>
</dbReference>
<evidence type="ECO:0000256" key="9">
    <source>
        <dbReference type="ARBA" id="ARBA00048348"/>
    </source>
</evidence>
<feature type="domain" description="Alpha-carbonic anhydrase" evidence="12">
    <location>
        <begin position="43"/>
        <end position="289"/>
    </location>
</feature>
<dbReference type="PROSITE" id="PS00162">
    <property type="entry name" value="ALPHA_CA_1"/>
    <property type="match status" value="1"/>
</dbReference>
<sequence length="289" mass="31346">MKRTLLLGVAVVLTSFVVVVAARSSIGKQDDGPRCESDDGTKGTWSHSQSDNQGGPNEWGELADGTGKVLYPDCAATTQQSPIAIPARTEVAKDAFALDNQHLKWLPAAPVKDVINNGHTWQANFAPGSKMLVDSKEYELVQVHFHSPSEHTLEGRSYPLEIHFVHVGPQGARPFASVVAVMAEEDAVDNPEFAKIWSSFNACPQKTPTAVSNVTLDLTKLLPEDRGYHRYDGSLTAPPCTASVRFHMLSHPIKVSAAQVKAFTRALGPTNRPIQPIVLGTEIEYATQN</sequence>
<evidence type="ECO:0000313" key="14">
    <source>
        <dbReference type="Proteomes" id="UP001379533"/>
    </source>
</evidence>
<evidence type="ECO:0000256" key="10">
    <source>
        <dbReference type="RuleBase" id="RU367011"/>
    </source>
</evidence>
<feature type="signal peptide" evidence="10">
    <location>
        <begin position="1"/>
        <end position="21"/>
    </location>
</feature>
<accession>A0ABZ2KQS7</accession>
<evidence type="ECO:0000256" key="4">
    <source>
        <dbReference type="ARBA" id="ARBA00012925"/>
    </source>
</evidence>
<organism evidence="13 14">
    <name type="scientific">Pendulispora brunnea</name>
    <dbReference type="NCBI Taxonomy" id="2905690"/>
    <lineage>
        <taxon>Bacteria</taxon>
        <taxon>Pseudomonadati</taxon>
        <taxon>Myxococcota</taxon>
        <taxon>Myxococcia</taxon>
        <taxon>Myxococcales</taxon>
        <taxon>Sorangiineae</taxon>
        <taxon>Pendulisporaceae</taxon>
        <taxon>Pendulispora</taxon>
    </lineage>
</organism>
<feature type="compositionally biased region" description="Polar residues" evidence="11">
    <location>
        <begin position="43"/>
        <end position="55"/>
    </location>
</feature>
<dbReference type="InterPro" id="IPR023561">
    <property type="entry name" value="Carbonic_anhydrase_a-class"/>
</dbReference>